<proteinExistence type="predicted"/>
<comment type="caution">
    <text evidence="2">The sequence shown here is derived from an EMBL/GenBank/DDBJ whole genome shotgun (WGS) entry which is preliminary data.</text>
</comment>
<organism evidence="2 3">
    <name type="scientific">Heracleum sosnowskyi</name>
    <dbReference type="NCBI Taxonomy" id="360622"/>
    <lineage>
        <taxon>Eukaryota</taxon>
        <taxon>Viridiplantae</taxon>
        <taxon>Streptophyta</taxon>
        <taxon>Embryophyta</taxon>
        <taxon>Tracheophyta</taxon>
        <taxon>Spermatophyta</taxon>
        <taxon>Magnoliopsida</taxon>
        <taxon>eudicotyledons</taxon>
        <taxon>Gunneridae</taxon>
        <taxon>Pentapetalae</taxon>
        <taxon>asterids</taxon>
        <taxon>campanulids</taxon>
        <taxon>Apiales</taxon>
        <taxon>Apiaceae</taxon>
        <taxon>Apioideae</taxon>
        <taxon>apioid superclade</taxon>
        <taxon>Tordylieae</taxon>
        <taxon>Tordyliinae</taxon>
        <taxon>Heracleum</taxon>
    </lineage>
</organism>
<keyword evidence="1" id="KW-1133">Transmembrane helix</keyword>
<name>A0AAD8I7K0_9APIA</name>
<keyword evidence="1" id="KW-0812">Transmembrane</keyword>
<accession>A0AAD8I7K0</accession>
<sequence length="182" mass="20779">MECNGYFLLPLLAGILTMCLIFCLVYVSSTSILLKDSIARTDGSIFLHAVDNTKSSKLTHAHLPEHNAQLPDQYRYLIMLDYGRWLEEHHLLMSGLPAAGQDHLLDNKLQLYVDHWLSIFHEDVNVIAKDMNISLGGLKEIFVGLQMLDFYAYVSNVIMQIRKVVEVLKVHEKVILEWEVPG</sequence>
<reference evidence="2" key="2">
    <citation type="submission" date="2023-05" db="EMBL/GenBank/DDBJ databases">
        <authorList>
            <person name="Schelkunov M.I."/>
        </authorList>
    </citation>
    <scope>NUCLEOTIDE SEQUENCE</scope>
    <source>
        <strain evidence="2">Hsosn_3</strain>
        <tissue evidence="2">Leaf</tissue>
    </source>
</reference>
<dbReference type="AlphaFoldDB" id="A0AAD8I7K0"/>
<reference evidence="2" key="1">
    <citation type="submission" date="2023-02" db="EMBL/GenBank/DDBJ databases">
        <title>Genome of toxic invasive species Heracleum sosnowskyi carries increased number of genes despite the absence of recent whole-genome duplications.</title>
        <authorList>
            <person name="Schelkunov M."/>
            <person name="Shtratnikova V."/>
            <person name="Makarenko M."/>
            <person name="Klepikova A."/>
            <person name="Omelchenko D."/>
            <person name="Novikova G."/>
            <person name="Obukhova E."/>
            <person name="Bogdanov V."/>
            <person name="Penin A."/>
            <person name="Logacheva M."/>
        </authorList>
    </citation>
    <scope>NUCLEOTIDE SEQUENCE</scope>
    <source>
        <strain evidence="2">Hsosn_3</strain>
        <tissue evidence="2">Leaf</tissue>
    </source>
</reference>
<protein>
    <submittedName>
        <fullName evidence="2">Uncharacterized protein</fullName>
    </submittedName>
</protein>
<dbReference type="EMBL" id="JAUIZM010000006">
    <property type="protein sequence ID" value="KAK1380662.1"/>
    <property type="molecule type" value="Genomic_DNA"/>
</dbReference>
<dbReference type="Proteomes" id="UP001237642">
    <property type="component" value="Unassembled WGS sequence"/>
</dbReference>
<evidence type="ECO:0000313" key="3">
    <source>
        <dbReference type="Proteomes" id="UP001237642"/>
    </source>
</evidence>
<keyword evidence="3" id="KW-1185">Reference proteome</keyword>
<evidence type="ECO:0000256" key="1">
    <source>
        <dbReference type="SAM" id="Phobius"/>
    </source>
</evidence>
<feature type="transmembrane region" description="Helical" evidence="1">
    <location>
        <begin position="6"/>
        <end position="27"/>
    </location>
</feature>
<evidence type="ECO:0000313" key="2">
    <source>
        <dbReference type="EMBL" id="KAK1380662.1"/>
    </source>
</evidence>
<gene>
    <name evidence="2" type="ORF">POM88_027406</name>
</gene>
<keyword evidence="1" id="KW-0472">Membrane</keyword>